<accession>A0A941EXF0</accession>
<feature type="chain" id="PRO_5036773484" evidence="2">
    <location>
        <begin position="28"/>
        <end position="881"/>
    </location>
</feature>
<feature type="domain" description="F5/8 type C" evidence="3">
    <location>
        <begin position="737"/>
        <end position="878"/>
    </location>
</feature>
<dbReference type="InterPro" id="IPR008979">
    <property type="entry name" value="Galactose-bd-like_sf"/>
</dbReference>
<protein>
    <submittedName>
        <fullName evidence="4">Discoidin domain-containing protein</fullName>
    </submittedName>
</protein>
<comment type="caution">
    <text evidence="4">The sequence shown here is derived from an EMBL/GenBank/DDBJ whole genome shotgun (WGS) entry which is preliminary data.</text>
</comment>
<dbReference type="PANTHER" id="PTHR46306">
    <property type="entry name" value="BTB/POZ DOMAIN-CONTAINING PROTEIN 9"/>
    <property type="match status" value="1"/>
</dbReference>
<feature type="compositionally biased region" description="Polar residues" evidence="1">
    <location>
        <begin position="619"/>
        <end position="629"/>
    </location>
</feature>
<dbReference type="PROSITE" id="PS50022">
    <property type="entry name" value="FA58C_3"/>
    <property type="match status" value="2"/>
</dbReference>
<dbReference type="InterPro" id="IPR000772">
    <property type="entry name" value="Ricin_B_lectin"/>
</dbReference>
<dbReference type="CDD" id="cd00161">
    <property type="entry name" value="beta-trefoil_Ricin-like"/>
    <property type="match status" value="1"/>
</dbReference>
<name>A0A941EXF0_9ACTN</name>
<dbReference type="EMBL" id="JAGSOG010000160">
    <property type="protein sequence ID" value="MBR7836769.1"/>
    <property type="molecule type" value="Genomic_DNA"/>
</dbReference>
<feature type="signal peptide" evidence="2">
    <location>
        <begin position="1"/>
        <end position="27"/>
    </location>
</feature>
<dbReference type="Pfam" id="PF00754">
    <property type="entry name" value="F5_F8_type_C"/>
    <property type="match status" value="1"/>
</dbReference>
<feature type="compositionally biased region" description="Polar residues" evidence="1">
    <location>
        <begin position="757"/>
        <end position="767"/>
    </location>
</feature>
<evidence type="ECO:0000259" key="3">
    <source>
        <dbReference type="PROSITE" id="PS50022"/>
    </source>
</evidence>
<feature type="region of interest" description="Disordered" evidence="1">
    <location>
        <begin position="755"/>
        <end position="777"/>
    </location>
</feature>
<dbReference type="Pfam" id="PF14200">
    <property type="entry name" value="RicinB_lectin_2"/>
    <property type="match status" value="1"/>
</dbReference>
<feature type="region of interest" description="Disordered" evidence="1">
    <location>
        <begin position="457"/>
        <end position="479"/>
    </location>
</feature>
<evidence type="ECO:0000256" key="1">
    <source>
        <dbReference type="SAM" id="MobiDB-lite"/>
    </source>
</evidence>
<dbReference type="InterPro" id="IPR035992">
    <property type="entry name" value="Ricin_B-like_lectins"/>
</dbReference>
<evidence type="ECO:0000313" key="4">
    <source>
        <dbReference type="EMBL" id="MBR7836769.1"/>
    </source>
</evidence>
<dbReference type="Gene3D" id="2.80.10.50">
    <property type="match status" value="1"/>
</dbReference>
<dbReference type="InterPro" id="IPR000421">
    <property type="entry name" value="FA58C"/>
</dbReference>
<gene>
    <name evidence="4" type="ORF">KDL01_26045</name>
</gene>
<feature type="compositionally biased region" description="Polar residues" evidence="1">
    <location>
        <begin position="457"/>
        <end position="478"/>
    </location>
</feature>
<dbReference type="AlphaFoldDB" id="A0A941EXF0"/>
<sequence length="881" mass="92798">MPRSRNTVLVALAALAAGVLVPGTASATVPLPPGTTYTLTVGPAGPNGYASDSPSSPFIDKDGTFYTQQSVSDYGASDTRAWGFDTGTNFDNASADSTLDTDNDNTTALCNDSPTGLEATDAPSGSSYAEANYCDLIGTWVDPDTGNWYGLVHDEFTPSPFGDGMHYDSIDYAESTNQGASWTIEGHALTSPYSTTRGDTTAFPNQTYYYGDGDPRLFVDPASGYFYVYYASSVIDKPGCAGAIQRLERVARAPISGKMATGSWQKWYNGSWSQPGIGGQESTIVPVDASNANGYDPVGSEYNPANTGCVSAQLAAGTIPAQSPLLYMNIAYDAYLGLYIAGANPENTSTVTAHPEQLFVTDNLATQKWTEVADTGSTLYQDYWYHWFVDTGNLSTGTIVGKTFRSYCDYGCSATGTSSSSTAGPSEYRDMTLASTTPAAAPVNLSDAYRITSGAGNTLTQVSGTSQTTSETAPTGSSAEDWVFTSLGDGSYQITNAGTGNALGVASTSTATRAWGTQPTATTANSADVGQQWFFVPTTDSNGNPLGSYRLVNRYSGLVLGLSDDNSTPLAETTPTRSWTDTISGSVGAARSAAEQELTFTSVGAAPTPDVALGKPATAESSQGANTPNLAVDNDPSDSSYWGADPAPQWWQVDLLGDYTLNDVAITNYVDGTRYYQYNIQASTDGSTWTTIATKSNDNVATSAGDSYPVSVTARYLRVNMTYDSANTGVHITDFKAFGTPVASADTDVAFNKPATAESSQGANTPNLAVDDDPSNNSYWGADPAPQWWQVDLGSNYNIDDVTITNYVDGVRYYQYNIQASTDGSTWTTIATKSNDNVATSAGDSYPVSVTARYLRVNMTSDSANTGVHIANFIAMGTPAS</sequence>
<dbReference type="SUPFAM" id="SSF50370">
    <property type="entry name" value="Ricin B-like lectins"/>
    <property type="match status" value="1"/>
</dbReference>
<dbReference type="SUPFAM" id="SSF49785">
    <property type="entry name" value="Galactose-binding domain-like"/>
    <property type="match status" value="2"/>
</dbReference>
<evidence type="ECO:0000256" key="2">
    <source>
        <dbReference type="SAM" id="SignalP"/>
    </source>
</evidence>
<feature type="region of interest" description="Disordered" evidence="1">
    <location>
        <begin position="605"/>
        <end position="643"/>
    </location>
</feature>
<dbReference type="GO" id="GO:0005737">
    <property type="term" value="C:cytoplasm"/>
    <property type="evidence" value="ECO:0007669"/>
    <property type="project" value="TreeGrafter"/>
</dbReference>
<keyword evidence="2" id="KW-0732">Signal</keyword>
<feature type="domain" description="F5/8 type C" evidence="3">
    <location>
        <begin position="593"/>
        <end position="719"/>
    </location>
</feature>
<dbReference type="InterPro" id="IPR052407">
    <property type="entry name" value="BTB_POZ_domain_cont_9"/>
</dbReference>
<keyword evidence="5" id="KW-1185">Reference proteome</keyword>
<organism evidence="4 5">
    <name type="scientific">Actinospica durhamensis</name>
    <dbReference type="NCBI Taxonomy" id="1508375"/>
    <lineage>
        <taxon>Bacteria</taxon>
        <taxon>Bacillati</taxon>
        <taxon>Actinomycetota</taxon>
        <taxon>Actinomycetes</taxon>
        <taxon>Catenulisporales</taxon>
        <taxon>Actinospicaceae</taxon>
        <taxon>Actinospica</taxon>
    </lineage>
</organism>
<dbReference type="Pfam" id="PF22633">
    <property type="entry name" value="F5_F8_type_C_2"/>
    <property type="match status" value="1"/>
</dbReference>
<dbReference type="RefSeq" id="WP_212531243.1">
    <property type="nucleotide sequence ID" value="NZ_JAGSOG010000160.1"/>
</dbReference>
<dbReference type="Gene3D" id="2.60.120.260">
    <property type="entry name" value="Galactose-binding domain-like"/>
    <property type="match status" value="2"/>
</dbReference>
<reference evidence="4" key="1">
    <citation type="submission" date="2021-04" db="EMBL/GenBank/DDBJ databases">
        <title>Genome based classification of Actinospica acidithermotolerans sp. nov., an actinobacterium isolated from an Indonesian hot spring.</title>
        <authorList>
            <person name="Kusuma A.B."/>
            <person name="Putra K.E."/>
            <person name="Nafisah S."/>
            <person name="Loh J."/>
            <person name="Nouioui I."/>
            <person name="Goodfellow M."/>
        </authorList>
    </citation>
    <scope>NUCLEOTIDE SEQUENCE</scope>
    <source>
        <strain evidence="4">CSCA 57</strain>
    </source>
</reference>
<dbReference type="Proteomes" id="UP000675781">
    <property type="component" value="Unassembled WGS sequence"/>
</dbReference>
<proteinExistence type="predicted"/>
<evidence type="ECO:0000313" key="5">
    <source>
        <dbReference type="Proteomes" id="UP000675781"/>
    </source>
</evidence>
<dbReference type="PANTHER" id="PTHR46306:SF1">
    <property type="entry name" value="BTB_POZ DOMAIN-CONTAINING PROTEIN 9"/>
    <property type="match status" value="1"/>
</dbReference>